<keyword evidence="2 6" id="KW-0540">Nuclease</keyword>
<dbReference type="Gene3D" id="3.30.230.10">
    <property type="match status" value="1"/>
</dbReference>
<name>A0A7K1XYB2_9SPHI</name>
<evidence type="ECO:0000256" key="2">
    <source>
        <dbReference type="ARBA" id="ARBA00022722"/>
    </source>
</evidence>
<proteinExistence type="inferred from homology"/>
<dbReference type="InterPro" id="IPR000100">
    <property type="entry name" value="RNase_P"/>
</dbReference>
<dbReference type="GO" id="GO:0000049">
    <property type="term" value="F:tRNA binding"/>
    <property type="evidence" value="ECO:0007669"/>
    <property type="project" value="UniProtKB-UniRule"/>
</dbReference>
<dbReference type="GO" id="GO:0001682">
    <property type="term" value="P:tRNA 5'-leader removal"/>
    <property type="evidence" value="ECO:0007669"/>
    <property type="project" value="UniProtKB-UniRule"/>
</dbReference>
<keyword evidence="8" id="KW-1185">Reference proteome</keyword>
<comment type="subunit">
    <text evidence="6">Consists of a catalytic RNA component (M1 or rnpB) and a protein subunit.</text>
</comment>
<dbReference type="InterPro" id="IPR014721">
    <property type="entry name" value="Ribsml_uS5_D2-typ_fold_subgr"/>
</dbReference>
<gene>
    <name evidence="6" type="primary">rnpA</name>
    <name evidence="7" type="ORF">GS398_11505</name>
</gene>
<reference evidence="7 8" key="1">
    <citation type="submission" date="2019-11" db="EMBL/GenBank/DDBJ databases">
        <title>Pedobacter sp. HMF7056 Genome sequencing and assembly.</title>
        <authorList>
            <person name="Kang H."/>
            <person name="Kim H."/>
            <person name="Joh K."/>
        </authorList>
    </citation>
    <scope>NUCLEOTIDE SEQUENCE [LARGE SCALE GENOMIC DNA]</scope>
    <source>
        <strain evidence="7 8">HMF7056</strain>
    </source>
</reference>
<evidence type="ECO:0000256" key="3">
    <source>
        <dbReference type="ARBA" id="ARBA00022759"/>
    </source>
</evidence>
<dbReference type="InterPro" id="IPR020568">
    <property type="entry name" value="Ribosomal_Su5_D2-typ_SF"/>
</dbReference>
<dbReference type="EC" id="3.1.26.5" evidence="6"/>
<dbReference type="GO" id="GO:0004526">
    <property type="term" value="F:ribonuclease P activity"/>
    <property type="evidence" value="ECO:0007669"/>
    <property type="project" value="UniProtKB-UniRule"/>
</dbReference>
<evidence type="ECO:0000256" key="5">
    <source>
        <dbReference type="ARBA" id="ARBA00022884"/>
    </source>
</evidence>
<dbReference type="AlphaFoldDB" id="A0A7K1XYB2"/>
<accession>A0A7K1XYB2</accession>
<organism evidence="7 8">
    <name type="scientific">Hufsiella ginkgonis</name>
    <dbReference type="NCBI Taxonomy" id="2695274"/>
    <lineage>
        <taxon>Bacteria</taxon>
        <taxon>Pseudomonadati</taxon>
        <taxon>Bacteroidota</taxon>
        <taxon>Sphingobacteriia</taxon>
        <taxon>Sphingobacteriales</taxon>
        <taxon>Sphingobacteriaceae</taxon>
        <taxon>Hufsiella</taxon>
    </lineage>
</organism>
<keyword evidence="5 6" id="KW-0694">RNA-binding</keyword>
<dbReference type="EMBL" id="WVHS01000002">
    <property type="protein sequence ID" value="MXV15933.1"/>
    <property type="molecule type" value="Genomic_DNA"/>
</dbReference>
<comment type="catalytic activity">
    <reaction evidence="6">
        <text>Endonucleolytic cleavage of RNA, removing 5'-extranucleotides from tRNA precursor.</text>
        <dbReference type="EC" id="3.1.26.5"/>
    </reaction>
</comment>
<evidence type="ECO:0000256" key="1">
    <source>
        <dbReference type="ARBA" id="ARBA00022694"/>
    </source>
</evidence>
<keyword evidence="3 6" id="KW-0255">Endonuclease</keyword>
<comment type="similarity">
    <text evidence="6">Belongs to the RnpA family.</text>
</comment>
<evidence type="ECO:0000313" key="7">
    <source>
        <dbReference type="EMBL" id="MXV15933.1"/>
    </source>
</evidence>
<keyword evidence="1 6" id="KW-0819">tRNA processing</keyword>
<evidence type="ECO:0000256" key="6">
    <source>
        <dbReference type="HAMAP-Rule" id="MF_00227"/>
    </source>
</evidence>
<evidence type="ECO:0000256" key="4">
    <source>
        <dbReference type="ARBA" id="ARBA00022801"/>
    </source>
</evidence>
<dbReference type="Proteomes" id="UP000451233">
    <property type="component" value="Unassembled WGS sequence"/>
</dbReference>
<sequence>MKMYTFSKEERLCGEKLVSKLFHSGSSFVLYPFKVMWLKETEAMMFPAKIVISAPKRRFKRSVDRNLLKRRIREAYRLHKEELLYAFLRDHQLQLLLGITFIGKEVIGYDFIERRMKAMLEKLKTSCNEAAG</sequence>
<comment type="caution">
    <text evidence="7">The sequence shown here is derived from an EMBL/GenBank/DDBJ whole genome shotgun (WGS) entry which is preliminary data.</text>
</comment>
<protein>
    <recommendedName>
        <fullName evidence="6">Ribonuclease P protein component</fullName>
        <shortName evidence="6">RNase P protein</shortName>
        <shortName evidence="6">RNaseP protein</shortName>
        <ecNumber evidence="6">3.1.26.5</ecNumber>
    </recommendedName>
    <alternativeName>
        <fullName evidence="6">Protein C5</fullName>
    </alternativeName>
</protein>
<comment type="function">
    <text evidence="6">RNaseP catalyzes the removal of the 5'-leader sequence from pre-tRNA to produce the mature 5'-terminus. It can also cleave other RNA substrates such as 4.5S RNA. The protein component plays an auxiliary but essential role in vivo by binding to the 5'-leader sequence and broadening the substrate specificity of the ribozyme.</text>
</comment>
<dbReference type="HAMAP" id="MF_00227">
    <property type="entry name" value="RNase_P"/>
    <property type="match status" value="1"/>
</dbReference>
<evidence type="ECO:0000313" key="8">
    <source>
        <dbReference type="Proteomes" id="UP000451233"/>
    </source>
</evidence>
<dbReference type="SUPFAM" id="SSF54211">
    <property type="entry name" value="Ribosomal protein S5 domain 2-like"/>
    <property type="match status" value="1"/>
</dbReference>
<dbReference type="Pfam" id="PF00825">
    <property type="entry name" value="Ribonuclease_P"/>
    <property type="match status" value="1"/>
</dbReference>
<keyword evidence="4 6" id="KW-0378">Hydrolase</keyword>